<dbReference type="EMBL" id="JAMDMX010000167">
    <property type="protein sequence ID" value="MCY9697814.1"/>
    <property type="molecule type" value="Genomic_DNA"/>
</dbReference>
<evidence type="ECO:0000313" key="2">
    <source>
        <dbReference type="EMBL" id="MCY9697814.1"/>
    </source>
</evidence>
<keyword evidence="1" id="KW-1133">Transmembrane helix</keyword>
<keyword evidence="1" id="KW-0472">Membrane</keyword>
<comment type="caution">
    <text evidence="2">The sequence shown here is derived from an EMBL/GenBank/DDBJ whole genome shotgun (WGS) entry which is preliminary data.</text>
</comment>
<organism evidence="2 3">
    <name type="scientific">Paenibacillus alginolyticus</name>
    <dbReference type="NCBI Taxonomy" id="59839"/>
    <lineage>
        <taxon>Bacteria</taxon>
        <taxon>Bacillati</taxon>
        <taxon>Bacillota</taxon>
        <taxon>Bacilli</taxon>
        <taxon>Bacillales</taxon>
        <taxon>Paenibacillaceae</taxon>
        <taxon>Paenibacillus</taxon>
    </lineage>
</organism>
<accession>A0ABT4GNM3</accession>
<proteinExistence type="predicted"/>
<evidence type="ECO:0000256" key="1">
    <source>
        <dbReference type="SAM" id="Phobius"/>
    </source>
</evidence>
<dbReference type="Proteomes" id="UP001527099">
    <property type="component" value="Unassembled WGS sequence"/>
</dbReference>
<feature type="transmembrane region" description="Helical" evidence="1">
    <location>
        <begin position="46"/>
        <end position="65"/>
    </location>
</feature>
<sequence length="104" mass="11786">MSRKSVVAGILLSLSVPMIVFFAIVAITNLGNVQEPPEDFQYHDSYFVVIHIDPYVYPVVAVILLSRFMQQFSGSCDTLSERTCKLSKNESMIRYANGHLNYHL</sequence>
<keyword evidence="3" id="KW-1185">Reference proteome</keyword>
<protein>
    <submittedName>
        <fullName evidence="2">Uncharacterized protein</fullName>
    </submittedName>
</protein>
<name>A0ABT4GNM3_9BACL</name>
<keyword evidence="1" id="KW-0812">Transmembrane</keyword>
<evidence type="ECO:0000313" key="3">
    <source>
        <dbReference type="Proteomes" id="UP001527099"/>
    </source>
</evidence>
<reference evidence="2 3" key="1">
    <citation type="submission" date="2022-05" db="EMBL/GenBank/DDBJ databases">
        <title>Genome Sequencing of Bee-Associated Microbes.</title>
        <authorList>
            <person name="Dunlap C."/>
        </authorList>
    </citation>
    <scope>NUCLEOTIDE SEQUENCE [LARGE SCALE GENOMIC DNA]</scope>
    <source>
        <strain evidence="2 3">NRRL B-14421</strain>
    </source>
</reference>
<dbReference type="RefSeq" id="WP_268618395.1">
    <property type="nucleotide sequence ID" value="NZ_JAMDMX010000167.1"/>
</dbReference>
<gene>
    <name evidence="2" type="ORF">M5X19_33905</name>
</gene>
<feature type="transmembrane region" description="Helical" evidence="1">
    <location>
        <begin position="7"/>
        <end position="26"/>
    </location>
</feature>